<dbReference type="SUPFAM" id="SSF101898">
    <property type="entry name" value="NHL repeat"/>
    <property type="match status" value="1"/>
</dbReference>
<accession>A0A381TGS4</accession>
<proteinExistence type="predicted"/>
<evidence type="ECO:0000313" key="1">
    <source>
        <dbReference type="EMBL" id="SVA13133.1"/>
    </source>
</evidence>
<protein>
    <submittedName>
        <fullName evidence="1">Uncharacterized protein</fullName>
    </submittedName>
</protein>
<dbReference type="AlphaFoldDB" id="A0A381TGS4"/>
<reference evidence="1" key="1">
    <citation type="submission" date="2018-05" db="EMBL/GenBank/DDBJ databases">
        <authorList>
            <person name="Lanie J.A."/>
            <person name="Ng W.-L."/>
            <person name="Kazmierczak K.M."/>
            <person name="Andrzejewski T.M."/>
            <person name="Davidsen T.M."/>
            <person name="Wayne K.J."/>
            <person name="Tettelin H."/>
            <person name="Glass J.I."/>
            <person name="Rusch D."/>
            <person name="Podicherti R."/>
            <person name="Tsui H.-C.T."/>
            <person name="Winkler M.E."/>
        </authorList>
    </citation>
    <scope>NUCLEOTIDE SEQUENCE</scope>
</reference>
<organism evidence="1">
    <name type="scientific">marine metagenome</name>
    <dbReference type="NCBI Taxonomy" id="408172"/>
    <lineage>
        <taxon>unclassified sequences</taxon>
        <taxon>metagenomes</taxon>
        <taxon>ecological metagenomes</taxon>
    </lineage>
</organism>
<gene>
    <name evidence="1" type="ORF">METZ01_LOCUS65987</name>
</gene>
<name>A0A381TGS4_9ZZZZ</name>
<sequence length="300" mass="34029">MVSQRILVSCADFSTTSGFITCLEFDGRKFKLLNEVKIPHPNPKIAVQGKGITGMCYGIGGTVWAAFSNMIARIRIDDGTIIETIHDDKFNDLHDLHIKDDNLIAVNSGNESIDFIDIQSGKIERFDLLGDSLRAKTREVTANSDTKPHLHHVSSITYNDQNEMLLAFFKQQRIINIDNWGQIGPRMPSPMHDLQFRNNKLHWTTICGKKYTFDGEISVIDLAEHGMEIGWTRGLRLLDSGFIIGTTAIRENNVNFFSELTKINNINVEARISWIPSSIDQKAIHYEFKNSETRKVYSII</sequence>
<dbReference type="EMBL" id="UINC01004276">
    <property type="protein sequence ID" value="SVA13133.1"/>
    <property type="molecule type" value="Genomic_DNA"/>
</dbReference>